<keyword evidence="3" id="KW-1185">Reference proteome</keyword>
<evidence type="ECO:0000313" key="2">
    <source>
        <dbReference type="EMBL" id="KAK7694096.1"/>
    </source>
</evidence>
<organism evidence="2 3">
    <name type="scientific">Cerrena zonata</name>
    <dbReference type="NCBI Taxonomy" id="2478898"/>
    <lineage>
        <taxon>Eukaryota</taxon>
        <taxon>Fungi</taxon>
        <taxon>Dikarya</taxon>
        <taxon>Basidiomycota</taxon>
        <taxon>Agaricomycotina</taxon>
        <taxon>Agaricomycetes</taxon>
        <taxon>Polyporales</taxon>
        <taxon>Cerrenaceae</taxon>
        <taxon>Cerrena</taxon>
    </lineage>
</organism>
<dbReference type="AlphaFoldDB" id="A0AAW0GWT3"/>
<reference evidence="2 3" key="1">
    <citation type="submission" date="2022-09" db="EMBL/GenBank/DDBJ databases">
        <authorList>
            <person name="Palmer J.M."/>
        </authorList>
    </citation>
    <scope>NUCLEOTIDE SEQUENCE [LARGE SCALE GENOMIC DNA]</scope>
    <source>
        <strain evidence="2 3">DSM 7382</strain>
    </source>
</reference>
<dbReference type="EMBL" id="JASBNA010000003">
    <property type="protein sequence ID" value="KAK7694096.1"/>
    <property type="molecule type" value="Genomic_DNA"/>
</dbReference>
<sequence length="108" mass="11999">MKGDAEERADENRVGAIKKEHVLDCECFLPLPSLRPLSLSLFPARCVCSAGRVQISFGFVPAGPFYIYTTPSVQTSRQRLRFLTDPGSSLTRAPLLDHTLDPRKQHTA</sequence>
<evidence type="ECO:0000313" key="3">
    <source>
        <dbReference type="Proteomes" id="UP001385951"/>
    </source>
</evidence>
<name>A0AAW0GWT3_9APHY</name>
<protein>
    <submittedName>
        <fullName evidence="2">Uncharacterized protein</fullName>
    </submittedName>
</protein>
<feature type="compositionally biased region" description="Basic and acidic residues" evidence="1">
    <location>
        <begin position="98"/>
        <end position="108"/>
    </location>
</feature>
<feature type="region of interest" description="Disordered" evidence="1">
    <location>
        <begin position="85"/>
        <end position="108"/>
    </location>
</feature>
<dbReference type="Proteomes" id="UP001385951">
    <property type="component" value="Unassembled WGS sequence"/>
</dbReference>
<gene>
    <name evidence="2" type="ORF">QCA50_003672</name>
</gene>
<proteinExistence type="predicted"/>
<evidence type="ECO:0000256" key="1">
    <source>
        <dbReference type="SAM" id="MobiDB-lite"/>
    </source>
</evidence>
<comment type="caution">
    <text evidence="2">The sequence shown here is derived from an EMBL/GenBank/DDBJ whole genome shotgun (WGS) entry which is preliminary data.</text>
</comment>
<accession>A0AAW0GWT3</accession>